<dbReference type="EMBL" id="CP024903">
    <property type="protein sequence ID" value="AXF24422.1"/>
    <property type="molecule type" value="Genomic_DNA"/>
</dbReference>
<name>A0A2Z5N4F4_BURPY</name>
<protein>
    <submittedName>
        <fullName evidence="1">Uncharacterized protein</fullName>
    </submittedName>
</protein>
<dbReference type="AlphaFoldDB" id="A0A2Z5N4F4"/>
<organism evidence="1 2">
    <name type="scientific">Burkholderia pyrrocinia</name>
    <name type="common">Pseudomonas pyrrocinia</name>
    <dbReference type="NCBI Taxonomy" id="60550"/>
    <lineage>
        <taxon>Bacteria</taxon>
        <taxon>Pseudomonadati</taxon>
        <taxon>Pseudomonadota</taxon>
        <taxon>Betaproteobacteria</taxon>
        <taxon>Burkholderiales</taxon>
        <taxon>Burkholderiaceae</taxon>
        <taxon>Burkholderia</taxon>
        <taxon>Burkholderia cepacia complex</taxon>
    </lineage>
</organism>
<accession>A0A2Z5N4F4</accession>
<gene>
    <name evidence="1" type="ORF">CUJ89_29440</name>
</gene>
<dbReference type="OrthoDB" id="3654540at2"/>
<dbReference type="RefSeq" id="WP_114180798.1">
    <property type="nucleotide sequence ID" value="NZ_CP024903.1"/>
</dbReference>
<proteinExistence type="predicted"/>
<sequence length="362" mass="40271">MMRYPDVFAPVALSHICDQVADLVSTRVNGRKAIELNTSAQPNSNPHLGTVTTIFSAFALGAHLQERTGVPARLTFDYLENACGSVELMGGATYQRSLADTRNEEGRSKLDCYLPEFERLIRFASARTGVDAVMQSYSAFQSAPAVRGFLLQMVQRRSEFQPLLGAHEPNIHVRFPCPACRRIEKGAASLRVEEVDSEQAVLSMECPLHGRHAVTLGVATDSYIDTGTAVRDVAKMAALAVQAREKEHLAVMMDGVDWGGAWAWNVSALGATMLGVPYAELPIRYFSPSILDARGAKFSKSVFVASGTYDYLPRECLDSRYMYEKHGDPVFERLLRMTRTWMSDPTRFFRNYSIDYVVQEMA</sequence>
<evidence type="ECO:0000313" key="1">
    <source>
        <dbReference type="EMBL" id="AXF24422.1"/>
    </source>
</evidence>
<evidence type="ECO:0000313" key="2">
    <source>
        <dbReference type="Proteomes" id="UP000253104"/>
    </source>
</evidence>
<dbReference type="Proteomes" id="UP000253104">
    <property type="component" value="Chromosome mHSR5_B"/>
</dbReference>
<reference evidence="1 2" key="1">
    <citation type="journal article" date="2018" name="ISME J.">
        <title>Involvement of Burkholderiaceae and sulfurous volatiles in disease-suppressive soils.</title>
        <authorList>
            <person name="Carrion V.J."/>
            <person name="Cordovez V."/>
            <person name="Tyc O."/>
            <person name="Etalo D.W."/>
            <person name="de Bruijn I."/>
            <person name="de Jager V.C."/>
            <person name="Medema M.H."/>
            <person name="Eberl L."/>
            <person name="Raaijmakers J.M."/>
        </authorList>
    </citation>
    <scope>NUCLEOTIDE SEQUENCE [LARGE SCALE GENOMIC DNA]</scope>
    <source>
        <strain evidence="2">mHSR5</strain>
    </source>
</reference>